<sequence>MKLRTANDKIKCIKCHKEIKRPAGVYFKGGNALCWWCYMQVEKRVN</sequence>
<gene>
    <name evidence="1" type="ORF">MM415B06316_0001</name>
</gene>
<organism evidence="1">
    <name type="scientific">viral metagenome</name>
    <dbReference type="NCBI Taxonomy" id="1070528"/>
    <lineage>
        <taxon>unclassified sequences</taxon>
        <taxon>metagenomes</taxon>
        <taxon>organismal metagenomes</taxon>
    </lineage>
</organism>
<evidence type="ECO:0000313" key="1">
    <source>
        <dbReference type="EMBL" id="QJA97350.1"/>
    </source>
</evidence>
<protein>
    <submittedName>
        <fullName evidence="1">Uncharacterized protein</fullName>
    </submittedName>
</protein>
<name>A0A6M3LQA6_9ZZZZ</name>
<proteinExistence type="predicted"/>
<dbReference type="EMBL" id="MT143486">
    <property type="protein sequence ID" value="QJA97350.1"/>
    <property type="molecule type" value="Genomic_DNA"/>
</dbReference>
<dbReference type="AlphaFoldDB" id="A0A6M3LQA6"/>
<reference evidence="1" key="1">
    <citation type="submission" date="2020-03" db="EMBL/GenBank/DDBJ databases">
        <title>The deep terrestrial virosphere.</title>
        <authorList>
            <person name="Holmfeldt K."/>
            <person name="Nilsson E."/>
            <person name="Simone D."/>
            <person name="Lopez-Fernandez M."/>
            <person name="Wu X."/>
            <person name="de Brujin I."/>
            <person name="Lundin D."/>
            <person name="Andersson A."/>
            <person name="Bertilsson S."/>
            <person name="Dopson M."/>
        </authorList>
    </citation>
    <scope>NUCLEOTIDE SEQUENCE</scope>
    <source>
        <strain evidence="1">MM415B06316</strain>
    </source>
</reference>
<accession>A0A6M3LQA6</accession>